<accession>A0AAP2Q3I3</accession>
<evidence type="ECO:0000313" key="3">
    <source>
        <dbReference type="Proteomes" id="UP001198806"/>
    </source>
</evidence>
<dbReference type="EMBL" id="JAJCNI010000001">
    <property type="protein sequence ID" value="MCB6516295.1"/>
    <property type="molecule type" value="Genomic_DNA"/>
</dbReference>
<sequence length="279" mass="32932">MSIETKKNEIRYQTSDPRRMLNKYLTRHVCKTWKEDFIDEDTQEAVTIERNEVLFQRGTLIDQDVLAKIRFCYDAGDIKGDIEVSNQKRLGFEILNECLYPYLAQVCIDEKRYKFLFYATGIEPANALLKDYIELNYNFGFRITMIKEFDKCVILTDTLKEKKTDVEPLEIPENAPEDNPDTMEDEEPKDDNRKFYQIETKIMYGEVESSGTFVVNTYNVERAMMLINAYLKKQEDDHEREAKEKGWTFERKEIHPTIEAAKPISIGRFIPKEFSLAYK</sequence>
<evidence type="ECO:0000313" key="2">
    <source>
        <dbReference type="EMBL" id="MCB6516295.1"/>
    </source>
</evidence>
<proteinExistence type="predicted"/>
<dbReference type="RefSeq" id="WP_227154190.1">
    <property type="nucleotide sequence ID" value="NZ_JAHOOC010000004.1"/>
</dbReference>
<gene>
    <name evidence="2" type="ORF">LI194_00590</name>
</gene>
<evidence type="ECO:0000256" key="1">
    <source>
        <dbReference type="SAM" id="MobiDB-lite"/>
    </source>
</evidence>
<comment type="caution">
    <text evidence="2">The sequence shown here is derived from an EMBL/GenBank/DDBJ whole genome shotgun (WGS) entry which is preliminary data.</text>
</comment>
<dbReference type="AlphaFoldDB" id="A0AAP2Q3I3"/>
<dbReference type="Proteomes" id="UP001198806">
    <property type="component" value="Unassembled WGS sequence"/>
</dbReference>
<reference evidence="2" key="1">
    <citation type="submission" date="2021-10" db="EMBL/GenBank/DDBJ databases">
        <title>Collection of gut derived symbiotic bacterial strains cultured from healthy donors.</title>
        <authorList>
            <person name="Lin H."/>
            <person name="Littmann E."/>
            <person name="Kohout C."/>
            <person name="Pamer E.G."/>
        </authorList>
    </citation>
    <scope>NUCLEOTIDE SEQUENCE</scope>
    <source>
        <strain evidence="2">DFI.2.94</strain>
    </source>
</reference>
<name>A0AAP2Q3I3_PARDI</name>
<feature type="compositionally biased region" description="Acidic residues" evidence="1">
    <location>
        <begin position="167"/>
        <end position="189"/>
    </location>
</feature>
<organism evidence="2 3">
    <name type="scientific">Parabacteroides distasonis</name>
    <dbReference type="NCBI Taxonomy" id="823"/>
    <lineage>
        <taxon>Bacteria</taxon>
        <taxon>Pseudomonadati</taxon>
        <taxon>Bacteroidota</taxon>
        <taxon>Bacteroidia</taxon>
        <taxon>Bacteroidales</taxon>
        <taxon>Tannerellaceae</taxon>
        <taxon>Parabacteroides</taxon>
    </lineage>
</organism>
<protein>
    <submittedName>
        <fullName evidence="2">RNA polymerase subunit sigma</fullName>
    </submittedName>
</protein>
<feature type="region of interest" description="Disordered" evidence="1">
    <location>
        <begin position="165"/>
        <end position="191"/>
    </location>
</feature>